<dbReference type="SUPFAM" id="SSF53822">
    <property type="entry name" value="Periplasmic binding protein-like I"/>
    <property type="match status" value="1"/>
</dbReference>
<protein>
    <submittedName>
        <fullName evidence="3">Unannotated protein</fullName>
    </submittedName>
</protein>
<dbReference type="PANTHER" id="PTHR30483:SF6">
    <property type="entry name" value="PERIPLASMIC BINDING PROTEIN OF ABC TRANSPORTER FOR NATURAL AMINO ACIDS"/>
    <property type="match status" value="1"/>
</dbReference>
<dbReference type="Gene3D" id="3.40.50.2300">
    <property type="match status" value="2"/>
</dbReference>
<keyword evidence="1" id="KW-0732">Signal</keyword>
<dbReference type="EMBL" id="CAEZXR010000020">
    <property type="protein sequence ID" value="CAB4688933.1"/>
    <property type="molecule type" value="Genomic_DNA"/>
</dbReference>
<evidence type="ECO:0000259" key="2">
    <source>
        <dbReference type="Pfam" id="PF13458"/>
    </source>
</evidence>
<organism evidence="3">
    <name type="scientific">freshwater metagenome</name>
    <dbReference type="NCBI Taxonomy" id="449393"/>
    <lineage>
        <taxon>unclassified sequences</taxon>
        <taxon>metagenomes</taxon>
        <taxon>ecological metagenomes</taxon>
    </lineage>
</organism>
<dbReference type="InterPro" id="IPR051010">
    <property type="entry name" value="BCAA_transport"/>
</dbReference>
<proteinExistence type="predicted"/>
<dbReference type="AlphaFoldDB" id="A0A6J6NX62"/>
<dbReference type="PANTHER" id="PTHR30483">
    <property type="entry name" value="LEUCINE-SPECIFIC-BINDING PROTEIN"/>
    <property type="match status" value="1"/>
</dbReference>
<name>A0A6J6NX62_9ZZZZ</name>
<feature type="domain" description="Leucine-binding protein" evidence="2">
    <location>
        <begin position="57"/>
        <end position="272"/>
    </location>
</feature>
<dbReference type="InterPro" id="IPR028082">
    <property type="entry name" value="Peripla_BP_I"/>
</dbReference>
<reference evidence="3" key="1">
    <citation type="submission" date="2020-05" db="EMBL/GenBank/DDBJ databases">
        <authorList>
            <person name="Chiriac C."/>
            <person name="Salcher M."/>
            <person name="Ghai R."/>
            <person name="Kavagutti S V."/>
        </authorList>
    </citation>
    <scope>NUCLEOTIDE SEQUENCE</scope>
</reference>
<dbReference type="InterPro" id="IPR028081">
    <property type="entry name" value="Leu-bd"/>
</dbReference>
<evidence type="ECO:0000256" key="1">
    <source>
        <dbReference type="ARBA" id="ARBA00022729"/>
    </source>
</evidence>
<accession>A0A6J6NX62</accession>
<dbReference type="Pfam" id="PF13458">
    <property type="entry name" value="Peripla_BP_6"/>
    <property type="match status" value="1"/>
</dbReference>
<sequence>MVGSMSGFDSGGAGASESCGLPDVRAISVTEARTACTVCFAAQPAGPNEFENAVPDFIMDNYDGGQKAAMLYLNGGAAAENGPSQARLETKRGMKFVYIQAVDLAEFNYAPYVQAMKDKGVETVQFVGANPQFVRLAQAMQQQGFTPRLYLLDPTAYSPEYTDGAGEAAVGTVSFLNFTPFEEADRNAELGLYLQYLQQVSPGADPGFFGLFAWSAARLFVEQASRLGGGLDRESLIGSVSKVNAWTANGLHAPQRVSEKRVAECWRFVQWSGSTWKPIDGTQYHCNGTTSD</sequence>
<gene>
    <name evidence="3" type="ORF">UFOPK2579_00277</name>
</gene>
<evidence type="ECO:0000313" key="3">
    <source>
        <dbReference type="EMBL" id="CAB4688933.1"/>
    </source>
</evidence>